<keyword evidence="4" id="KW-1185">Reference proteome</keyword>
<comment type="caution">
    <text evidence="3">The sequence shown here is derived from an EMBL/GenBank/DDBJ whole genome shotgun (WGS) entry which is preliminary data.</text>
</comment>
<organism evidence="3 4">
    <name type="scientific">Melipona bicolor</name>
    <dbReference type="NCBI Taxonomy" id="60889"/>
    <lineage>
        <taxon>Eukaryota</taxon>
        <taxon>Metazoa</taxon>
        <taxon>Ecdysozoa</taxon>
        <taxon>Arthropoda</taxon>
        <taxon>Hexapoda</taxon>
        <taxon>Insecta</taxon>
        <taxon>Pterygota</taxon>
        <taxon>Neoptera</taxon>
        <taxon>Endopterygota</taxon>
        <taxon>Hymenoptera</taxon>
        <taxon>Apocrita</taxon>
        <taxon>Aculeata</taxon>
        <taxon>Apoidea</taxon>
        <taxon>Anthophila</taxon>
        <taxon>Apidae</taxon>
        <taxon>Melipona</taxon>
    </lineage>
</organism>
<dbReference type="Proteomes" id="UP001177670">
    <property type="component" value="Unassembled WGS sequence"/>
</dbReference>
<evidence type="ECO:0000256" key="1">
    <source>
        <dbReference type="SAM" id="MobiDB-lite"/>
    </source>
</evidence>
<dbReference type="EMBL" id="JAHYIQ010000003">
    <property type="protein sequence ID" value="KAK1134036.1"/>
    <property type="molecule type" value="Genomic_DNA"/>
</dbReference>
<evidence type="ECO:0000313" key="4">
    <source>
        <dbReference type="Proteomes" id="UP001177670"/>
    </source>
</evidence>
<accession>A0AA40GB38</accession>
<feature type="region of interest" description="Disordered" evidence="1">
    <location>
        <begin position="1"/>
        <end position="57"/>
    </location>
</feature>
<evidence type="ECO:0000256" key="2">
    <source>
        <dbReference type="SAM" id="Phobius"/>
    </source>
</evidence>
<protein>
    <submittedName>
        <fullName evidence="3">Uncharacterized protein</fullName>
    </submittedName>
</protein>
<name>A0AA40GB38_9HYME</name>
<keyword evidence="2" id="KW-0472">Membrane</keyword>
<keyword evidence="2" id="KW-1133">Transmembrane helix</keyword>
<dbReference type="AlphaFoldDB" id="A0AA40GB38"/>
<reference evidence="3" key="1">
    <citation type="submission" date="2021-10" db="EMBL/GenBank/DDBJ databases">
        <title>Melipona bicolor Genome sequencing and assembly.</title>
        <authorList>
            <person name="Araujo N.S."/>
            <person name="Arias M.C."/>
        </authorList>
    </citation>
    <scope>NUCLEOTIDE SEQUENCE</scope>
    <source>
        <strain evidence="3">USP_2M_L1-L4_2017</strain>
        <tissue evidence="3">Whole body</tissue>
    </source>
</reference>
<sequence>MNLLSNPNKIISPSSAKTATDKSRTKPGNNVLMIRSMQLPPIRRGKQGDSRGTNEFPWNSRANTLARCRSWKLSLGGRGPGILGALNKVALQPGSTPQRRAETRTPRLEIASEFSAKRTEEFHAIFIIRERRLNSTVSGRPTWDREAWFSLELGVVFNATTLPFLVVGAIKSKTRRLRSIRDEWVV</sequence>
<evidence type="ECO:0000313" key="3">
    <source>
        <dbReference type="EMBL" id="KAK1134036.1"/>
    </source>
</evidence>
<feature type="compositionally biased region" description="Polar residues" evidence="1">
    <location>
        <begin position="1"/>
        <end position="18"/>
    </location>
</feature>
<feature type="transmembrane region" description="Helical" evidence="2">
    <location>
        <begin position="147"/>
        <end position="170"/>
    </location>
</feature>
<keyword evidence="2" id="KW-0812">Transmembrane</keyword>
<gene>
    <name evidence="3" type="ORF">K0M31_011821</name>
</gene>
<proteinExistence type="predicted"/>